<gene>
    <name evidence="1" type="ORF">M436DRAFT_62475</name>
</gene>
<sequence length="133" mass="14616">MKIVVLAQTCAVEDVVQDANEPDGRALGTVFMSDVAITQQRWYRYWLSSRSRKEAAEGRAFEPITNIDKGIATVILGAIEGRLAHTMTVVIAKQVRAIHGGLGAIRRLRGTLDGLARASVCLRVLMVGKRERK</sequence>
<proteinExistence type="predicted"/>
<protein>
    <submittedName>
        <fullName evidence="1">Uncharacterized protein</fullName>
    </submittedName>
</protein>
<dbReference type="HOGENOM" id="CLU_1906339_0_0_1"/>
<organism evidence="1 2">
    <name type="scientific">Aureobasidium namibiae CBS 147.97</name>
    <dbReference type="NCBI Taxonomy" id="1043004"/>
    <lineage>
        <taxon>Eukaryota</taxon>
        <taxon>Fungi</taxon>
        <taxon>Dikarya</taxon>
        <taxon>Ascomycota</taxon>
        <taxon>Pezizomycotina</taxon>
        <taxon>Dothideomycetes</taxon>
        <taxon>Dothideomycetidae</taxon>
        <taxon>Dothideales</taxon>
        <taxon>Saccotheciaceae</taxon>
        <taxon>Aureobasidium</taxon>
    </lineage>
</organism>
<dbReference type="AlphaFoldDB" id="A0A074WU27"/>
<dbReference type="GeneID" id="25413375"/>
<dbReference type="RefSeq" id="XP_013429186.1">
    <property type="nucleotide sequence ID" value="XM_013573732.1"/>
</dbReference>
<dbReference type="Proteomes" id="UP000027730">
    <property type="component" value="Unassembled WGS sequence"/>
</dbReference>
<evidence type="ECO:0000313" key="2">
    <source>
        <dbReference type="Proteomes" id="UP000027730"/>
    </source>
</evidence>
<evidence type="ECO:0000313" key="1">
    <source>
        <dbReference type="EMBL" id="KEQ75064.1"/>
    </source>
</evidence>
<accession>A0A074WU27</accession>
<keyword evidence="2" id="KW-1185">Reference proteome</keyword>
<dbReference type="EMBL" id="KL584706">
    <property type="protein sequence ID" value="KEQ75064.1"/>
    <property type="molecule type" value="Genomic_DNA"/>
</dbReference>
<name>A0A074WU27_9PEZI</name>
<reference evidence="1 2" key="1">
    <citation type="journal article" date="2014" name="BMC Genomics">
        <title>Genome sequencing of four Aureobasidium pullulans varieties: biotechnological potential, stress tolerance, and description of new species.</title>
        <authorList>
            <person name="Gostin Ar C."/>
            <person name="Ohm R.A."/>
            <person name="Kogej T."/>
            <person name="Sonjak S."/>
            <person name="Turk M."/>
            <person name="Zajc J."/>
            <person name="Zalar P."/>
            <person name="Grube M."/>
            <person name="Sun H."/>
            <person name="Han J."/>
            <person name="Sharma A."/>
            <person name="Chiniquy J."/>
            <person name="Ngan C.Y."/>
            <person name="Lipzen A."/>
            <person name="Barry K."/>
            <person name="Grigoriev I.V."/>
            <person name="Gunde-Cimerman N."/>
        </authorList>
    </citation>
    <scope>NUCLEOTIDE SEQUENCE [LARGE SCALE GENOMIC DNA]</scope>
    <source>
        <strain evidence="1 2">CBS 147.97</strain>
    </source>
</reference>